<comment type="subcellular location">
    <subcellularLocation>
        <location evidence="1">Cell membrane</location>
        <topology evidence="1">Multi-pass membrane protein</topology>
    </subcellularLocation>
</comment>
<feature type="transmembrane region" description="Helical" evidence="6">
    <location>
        <begin position="166"/>
        <end position="188"/>
    </location>
</feature>
<sequence>MSLRRIAAIVHKDFTGGVGKVFFILAVVVPILMTLVINVIFGRFFIEKPTLAVIDEGHSEVSVKIKNLESVIIEEAEDEEQLKERVESGAIDGGLVLPRDFDEKLEQNKLPEVKVYISGESLASNRSVLKAALADLLRKEAGQELPIDIIETPLGKEADLPIKVKVIPLLIMYAILIGGCTLPAAMVIDEVERKTISAVIITPATLGELISAKAIVGFVTSFVMGIAILVMNQIFIGNVWLLVIFIMMGTFFAVELGLIIGQFSKDLTIGWTYVKFVGIFCAAPAILFFFPQVPDWVSKIFPTYYIFNPIIEISQHAAGFGEVWLDALILNFLLINLIENFVNLCNPFSSLISGQLSPMRGIAYLIKSFVTSIPSLVIQLKGKNLNDFAIFSRSTLSKMAL</sequence>
<accession>X1ANP8</accession>
<evidence type="ECO:0000256" key="4">
    <source>
        <dbReference type="ARBA" id="ARBA00022989"/>
    </source>
</evidence>
<feature type="transmembrane region" description="Helical" evidence="6">
    <location>
        <begin position="272"/>
        <end position="290"/>
    </location>
</feature>
<gene>
    <name evidence="8" type="ORF">S01H4_02770</name>
</gene>
<evidence type="ECO:0000313" key="8">
    <source>
        <dbReference type="EMBL" id="GAG73943.1"/>
    </source>
</evidence>
<name>X1ANP8_9ZZZZ</name>
<dbReference type="PANTHER" id="PTHR30294:SF29">
    <property type="entry name" value="MULTIDRUG ABC TRANSPORTER PERMEASE YBHS-RELATED"/>
    <property type="match status" value="1"/>
</dbReference>
<organism evidence="8">
    <name type="scientific">marine sediment metagenome</name>
    <dbReference type="NCBI Taxonomy" id="412755"/>
    <lineage>
        <taxon>unclassified sequences</taxon>
        <taxon>metagenomes</taxon>
        <taxon>ecological metagenomes</taxon>
    </lineage>
</organism>
<dbReference type="Pfam" id="PF12698">
    <property type="entry name" value="ABC2_membrane_3"/>
    <property type="match status" value="1"/>
</dbReference>
<keyword evidence="5 6" id="KW-0472">Membrane</keyword>
<comment type="caution">
    <text evidence="8">The sequence shown here is derived from an EMBL/GenBank/DDBJ whole genome shotgun (WGS) entry which is preliminary data.</text>
</comment>
<feature type="domain" description="ABC-2 type transporter transmembrane" evidence="7">
    <location>
        <begin position="20"/>
        <end position="330"/>
    </location>
</feature>
<dbReference type="AlphaFoldDB" id="X1ANP8"/>
<evidence type="ECO:0000256" key="2">
    <source>
        <dbReference type="ARBA" id="ARBA00022475"/>
    </source>
</evidence>
<evidence type="ECO:0000256" key="3">
    <source>
        <dbReference type="ARBA" id="ARBA00022692"/>
    </source>
</evidence>
<evidence type="ECO:0000256" key="5">
    <source>
        <dbReference type="ARBA" id="ARBA00023136"/>
    </source>
</evidence>
<reference evidence="8" key="1">
    <citation type="journal article" date="2014" name="Front. Microbiol.">
        <title>High frequency of phylogenetically diverse reductive dehalogenase-homologous genes in deep subseafloor sedimentary metagenomes.</title>
        <authorList>
            <person name="Kawai M."/>
            <person name="Futagami T."/>
            <person name="Toyoda A."/>
            <person name="Takaki Y."/>
            <person name="Nishi S."/>
            <person name="Hori S."/>
            <person name="Arai W."/>
            <person name="Tsubouchi T."/>
            <person name="Morono Y."/>
            <person name="Uchiyama I."/>
            <person name="Ito T."/>
            <person name="Fujiyama A."/>
            <person name="Inagaki F."/>
            <person name="Takami H."/>
        </authorList>
    </citation>
    <scope>NUCLEOTIDE SEQUENCE</scope>
    <source>
        <strain evidence="8">Expedition CK06-06</strain>
    </source>
</reference>
<dbReference type="GO" id="GO:0140359">
    <property type="term" value="F:ABC-type transporter activity"/>
    <property type="evidence" value="ECO:0007669"/>
    <property type="project" value="InterPro"/>
</dbReference>
<protein>
    <recommendedName>
        <fullName evidence="7">ABC-2 type transporter transmembrane domain-containing protein</fullName>
    </recommendedName>
</protein>
<dbReference type="InterPro" id="IPR013525">
    <property type="entry name" value="ABC2_TM"/>
</dbReference>
<feature type="transmembrane region" description="Helical" evidence="6">
    <location>
        <begin position="237"/>
        <end position="260"/>
    </location>
</feature>
<keyword evidence="2" id="KW-1003">Cell membrane</keyword>
<proteinExistence type="predicted"/>
<keyword evidence="4 6" id="KW-1133">Transmembrane helix</keyword>
<keyword evidence="3 6" id="KW-0812">Transmembrane</keyword>
<feature type="transmembrane region" description="Helical" evidence="6">
    <location>
        <begin position="209"/>
        <end position="231"/>
    </location>
</feature>
<dbReference type="EMBL" id="BART01000632">
    <property type="protein sequence ID" value="GAG73943.1"/>
    <property type="molecule type" value="Genomic_DNA"/>
</dbReference>
<dbReference type="Gene3D" id="3.40.1710.10">
    <property type="entry name" value="abc type-2 transporter like domain"/>
    <property type="match status" value="1"/>
</dbReference>
<evidence type="ECO:0000256" key="1">
    <source>
        <dbReference type="ARBA" id="ARBA00004651"/>
    </source>
</evidence>
<feature type="transmembrane region" description="Helical" evidence="6">
    <location>
        <begin position="21"/>
        <end position="46"/>
    </location>
</feature>
<dbReference type="GO" id="GO:0005886">
    <property type="term" value="C:plasma membrane"/>
    <property type="evidence" value="ECO:0007669"/>
    <property type="project" value="UniProtKB-SubCell"/>
</dbReference>
<evidence type="ECO:0000259" key="7">
    <source>
        <dbReference type="Pfam" id="PF12698"/>
    </source>
</evidence>
<evidence type="ECO:0000256" key="6">
    <source>
        <dbReference type="SAM" id="Phobius"/>
    </source>
</evidence>
<dbReference type="InterPro" id="IPR051449">
    <property type="entry name" value="ABC-2_transporter_component"/>
</dbReference>
<dbReference type="PANTHER" id="PTHR30294">
    <property type="entry name" value="MEMBRANE COMPONENT OF ABC TRANSPORTER YHHJ-RELATED"/>
    <property type="match status" value="1"/>
</dbReference>